<dbReference type="Pfam" id="PF13439">
    <property type="entry name" value="Glyco_transf_4"/>
    <property type="match status" value="1"/>
</dbReference>
<proteinExistence type="predicted"/>
<dbReference type="Proteomes" id="UP001595935">
    <property type="component" value="Unassembled WGS sequence"/>
</dbReference>
<comment type="caution">
    <text evidence="2">The sequence shown here is derived from an EMBL/GenBank/DDBJ whole genome shotgun (WGS) entry which is preliminary data.</text>
</comment>
<keyword evidence="3" id="KW-1185">Reference proteome</keyword>
<keyword evidence="2" id="KW-0328">Glycosyltransferase</keyword>
<dbReference type="InterPro" id="IPR028098">
    <property type="entry name" value="Glyco_trans_4-like_N"/>
</dbReference>
<evidence type="ECO:0000313" key="3">
    <source>
        <dbReference type="Proteomes" id="UP001595935"/>
    </source>
</evidence>
<dbReference type="Pfam" id="PF13692">
    <property type="entry name" value="Glyco_trans_1_4"/>
    <property type="match status" value="1"/>
</dbReference>
<dbReference type="EMBL" id="JBHSGV010000005">
    <property type="protein sequence ID" value="MFC4748679.1"/>
    <property type="molecule type" value="Genomic_DNA"/>
</dbReference>
<dbReference type="InterPro" id="IPR050194">
    <property type="entry name" value="Glycosyltransferase_grp1"/>
</dbReference>
<protein>
    <submittedName>
        <fullName evidence="2">Glycosyltransferase</fullName>
        <ecNumber evidence="2">2.4.-.-</ecNumber>
    </submittedName>
</protein>
<dbReference type="GO" id="GO:0016757">
    <property type="term" value="F:glycosyltransferase activity"/>
    <property type="evidence" value="ECO:0007669"/>
    <property type="project" value="UniProtKB-KW"/>
</dbReference>
<feature type="domain" description="Glycosyltransferase subfamily 4-like N-terminal" evidence="1">
    <location>
        <begin position="70"/>
        <end position="183"/>
    </location>
</feature>
<name>A0ABV9PF42_9FLAO</name>
<gene>
    <name evidence="2" type="ORF">ACFO5S_14580</name>
</gene>
<organism evidence="2 3">
    <name type="scientific">Flavobacterium branchiicola</name>
    <dbReference type="NCBI Taxonomy" id="1114875"/>
    <lineage>
        <taxon>Bacteria</taxon>
        <taxon>Pseudomonadati</taxon>
        <taxon>Bacteroidota</taxon>
        <taxon>Flavobacteriia</taxon>
        <taxon>Flavobacteriales</taxon>
        <taxon>Flavobacteriaceae</taxon>
        <taxon>Flavobacterium</taxon>
    </lineage>
</organism>
<dbReference type="RefSeq" id="WP_213258647.1">
    <property type="nucleotide sequence ID" value="NZ_JAGYWA010000005.1"/>
</dbReference>
<dbReference type="Gene3D" id="3.40.50.2000">
    <property type="entry name" value="Glycogen Phosphorylase B"/>
    <property type="match status" value="2"/>
</dbReference>
<sequence length="358" mass="40770">MKVVHVVEALEGGVYTYFKDLSWFFGSEEIRKTVDTTIIYSGHRNGVNPAKVQKEFSTGVQLLHISMVREISLFKDLKSLYKLNRELKKINPDIIHLHSSKAGVLGRIAAFALLKKKKVFYTPHGYAFLRTDISKASQNLYFTIEKSFQQVFGGTTIACGDTEFEIGKKIGASKLIRNGVDITEIRQYFLPHQNSKLTIGILGRITAARNPELFNEIALRFPNFNFIWIGDGELKHLITAPNIQITGWILDKNVVLNALNEIDIYLQTSLWEGLPIAVLEAMVLEKPVIATNIVGNKDIVILNETGFLFDDISELENYFETLKDPNTRVTFGEKAFKRCQELFDINQNFKQLQELYLE</sequence>
<dbReference type="SUPFAM" id="SSF53756">
    <property type="entry name" value="UDP-Glycosyltransferase/glycogen phosphorylase"/>
    <property type="match status" value="1"/>
</dbReference>
<dbReference type="PANTHER" id="PTHR45947:SF3">
    <property type="entry name" value="SULFOQUINOVOSYL TRANSFERASE SQD2"/>
    <property type="match status" value="1"/>
</dbReference>
<dbReference type="PANTHER" id="PTHR45947">
    <property type="entry name" value="SULFOQUINOVOSYL TRANSFERASE SQD2"/>
    <property type="match status" value="1"/>
</dbReference>
<evidence type="ECO:0000313" key="2">
    <source>
        <dbReference type="EMBL" id="MFC4748679.1"/>
    </source>
</evidence>
<reference evidence="3" key="1">
    <citation type="journal article" date="2019" name="Int. J. Syst. Evol. Microbiol.">
        <title>The Global Catalogue of Microorganisms (GCM) 10K type strain sequencing project: providing services to taxonomists for standard genome sequencing and annotation.</title>
        <authorList>
            <consortium name="The Broad Institute Genomics Platform"/>
            <consortium name="The Broad Institute Genome Sequencing Center for Infectious Disease"/>
            <person name="Wu L."/>
            <person name="Ma J."/>
        </authorList>
    </citation>
    <scope>NUCLEOTIDE SEQUENCE [LARGE SCALE GENOMIC DNA]</scope>
    <source>
        <strain evidence="3">WYCCWR 13023</strain>
    </source>
</reference>
<keyword evidence="2" id="KW-0808">Transferase</keyword>
<evidence type="ECO:0000259" key="1">
    <source>
        <dbReference type="Pfam" id="PF13439"/>
    </source>
</evidence>
<accession>A0ABV9PF42</accession>
<dbReference type="EC" id="2.4.-.-" evidence="2"/>